<evidence type="ECO:0000256" key="5">
    <source>
        <dbReference type="ARBA" id="ARBA00015611"/>
    </source>
</evidence>
<comment type="catalytic activity">
    <reaction evidence="1">
        <text>Release of an N-terminal amino acid, Xaa-|-Yaa- from a peptide, amide or arylamide. Xaa is preferably Ala, but may be most amino acids including Pro (slow action). When a terminal hydrophobic residue is followed by a prolyl residue, the two may be released as an intact Xaa-Pro dipeptide.</text>
        <dbReference type="EC" id="3.4.11.2"/>
    </reaction>
</comment>
<sequence length="716" mass="78596">MKSVFKPVITKIAIGTIALAPMAACSTGDDASGLGYQGNKSDKGDTPRHDLPDTPGNNNVAKIDKSAKPMEMPDTIWPKNYKLWFRPDAALKTFTGRADVEIDVLEPVSAITVAARNLNFAKGRTTLRALPDASKVISLIPTPQTQGDFVQLRLSDGQIGPGKYQLHMEWDGKIQFSDAEYCPPDEVARNPLCSAATGIFKVGLSSPDGVTSDAIVTQGETNYARQWFPGWDEPAFRLTFEVTAEVPGAWKAVSNGAPNTPIPLPDGYQQVSFEKTPAMPTYLLFFGGGKFDTLEDNFTNPLDGSQVHLRWFTPPGHSTWANFAMQWTKESMDFYYKYTGIPQPFTKFDTITANDSYNNKPNTGFGGMENWGAIFEFANAVLTKPGDRPSPYAVYVVTHEIAHQWFGDLVTPDWWDDVWLNESFATWLGFRTVIEFHPEYMTFTDYANNKVGVFSADVRSTAVPVQRNLSDAGSFGFINPGIFVYTKGNYILQMLENYLGAEGMKKGLQIYLKNYGFGNATPARLWSSLEQGSGKKVADIGDSFIRQTGMPLVTIDAQCAGNKTYVSVKQEAFPNQNAYPASKWNIPLTLAYGNALQESKTIELSANAKQIELPGCTAVIANPTGLDYYVTNYSGPSWSALLAKVQAVANNKPLLSNIVNDASRLFNAGLISQAQFDQIKAVINLPAAPALSAESSMLTHSLHYQGDLMLRENASR</sequence>
<feature type="domain" description="Aminopeptidase N-like N-terminal" evidence="15">
    <location>
        <begin position="78"/>
        <end position="283"/>
    </location>
</feature>
<dbReference type="Gene3D" id="2.60.40.1910">
    <property type="match status" value="1"/>
</dbReference>
<evidence type="ECO:0000313" key="17">
    <source>
        <dbReference type="Proteomes" id="UP001379533"/>
    </source>
</evidence>
<evidence type="ECO:0000256" key="2">
    <source>
        <dbReference type="ARBA" id="ARBA00001947"/>
    </source>
</evidence>
<name>A0ABZ2K242_9BACT</name>
<evidence type="ECO:0000256" key="12">
    <source>
        <dbReference type="SAM" id="MobiDB-lite"/>
    </source>
</evidence>
<feature type="chain" id="PRO_5046685188" description="Aminopeptidase N" evidence="13">
    <location>
        <begin position="24"/>
        <end position="716"/>
    </location>
</feature>
<dbReference type="InterPro" id="IPR050344">
    <property type="entry name" value="Peptidase_M1_aminopeptidases"/>
</dbReference>
<keyword evidence="7" id="KW-0645">Protease</keyword>
<gene>
    <name evidence="16" type="ORF">LZC95_34865</name>
</gene>
<evidence type="ECO:0000259" key="15">
    <source>
        <dbReference type="Pfam" id="PF17900"/>
    </source>
</evidence>
<feature type="signal peptide" evidence="13">
    <location>
        <begin position="1"/>
        <end position="23"/>
    </location>
</feature>
<dbReference type="PANTHER" id="PTHR11533:SF174">
    <property type="entry name" value="PUROMYCIN-SENSITIVE AMINOPEPTIDASE-RELATED"/>
    <property type="match status" value="1"/>
</dbReference>
<protein>
    <recommendedName>
        <fullName evidence="5">Aminopeptidase N</fullName>
        <ecNumber evidence="4">3.4.11.2</ecNumber>
    </recommendedName>
</protein>
<dbReference type="PRINTS" id="PR00756">
    <property type="entry name" value="ALADIPTASE"/>
</dbReference>
<dbReference type="SUPFAM" id="SSF63737">
    <property type="entry name" value="Leukotriene A4 hydrolase N-terminal domain"/>
    <property type="match status" value="1"/>
</dbReference>
<evidence type="ECO:0000256" key="4">
    <source>
        <dbReference type="ARBA" id="ARBA00012564"/>
    </source>
</evidence>
<evidence type="ECO:0000313" key="16">
    <source>
        <dbReference type="EMBL" id="WXA91630.1"/>
    </source>
</evidence>
<dbReference type="Gene3D" id="2.60.40.1730">
    <property type="entry name" value="tricorn interacting facor f3 domain"/>
    <property type="match status" value="1"/>
</dbReference>
<dbReference type="InterPro" id="IPR027268">
    <property type="entry name" value="Peptidase_M4/M1_CTD_sf"/>
</dbReference>
<proteinExistence type="inferred from homology"/>
<evidence type="ECO:0000256" key="9">
    <source>
        <dbReference type="ARBA" id="ARBA00022801"/>
    </source>
</evidence>
<evidence type="ECO:0000259" key="14">
    <source>
        <dbReference type="Pfam" id="PF01433"/>
    </source>
</evidence>
<feature type="domain" description="Peptidase M1 membrane alanine aminopeptidase" evidence="14">
    <location>
        <begin position="323"/>
        <end position="543"/>
    </location>
</feature>
<keyword evidence="17" id="KW-1185">Reference proteome</keyword>
<dbReference type="CDD" id="cd09601">
    <property type="entry name" value="M1_APN-Q_like"/>
    <property type="match status" value="1"/>
</dbReference>
<dbReference type="Gene3D" id="1.10.390.10">
    <property type="entry name" value="Neutral Protease Domain 2"/>
    <property type="match status" value="1"/>
</dbReference>
<keyword evidence="9" id="KW-0378">Hydrolase</keyword>
<dbReference type="RefSeq" id="WP_394842249.1">
    <property type="nucleotide sequence ID" value="NZ_CP089982.1"/>
</dbReference>
<evidence type="ECO:0000256" key="10">
    <source>
        <dbReference type="ARBA" id="ARBA00022833"/>
    </source>
</evidence>
<dbReference type="InterPro" id="IPR001930">
    <property type="entry name" value="Peptidase_M1"/>
</dbReference>
<dbReference type="InterPro" id="IPR014782">
    <property type="entry name" value="Peptidase_M1_dom"/>
</dbReference>
<dbReference type="Pfam" id="PF17900">
    <property type="entry name" value="Peptidase_M1_N"/>
    <property type="match status" value="1"/>
</dbReference>
<keyword evidence="8" id="KW-0479">Metal-binding</keyword>
<reference evidence="16 17" key="1">
    <citation type="submission" date="2021-12" db="EMBL/GenBank/DDBJ databases">
        <title>Discovery of the Pendulisporaceae a myxobacterial family with distinct sporulation behavior and unique specialized metabolism.</title>
        <authorList>
            <person name="Garcia R."/>
            <person name="Popoff A."/>
            <person name="Bader C.D."/>
            <person name="Loehr J."/>
            <person name="Walesch S."/>
            <person name="Walt C."/>
            <person name="Boldt J."/>
            <person name="Bunk B."/>
            <person name="Haeckl F.J.F.P.J."/>
            <person name="Gunesch A.P."/>
            <person name="Birkelbach J."/>
            <person name="Nuebel U."/>
            <person name="Pietschmann T."/>
            <person name="Bach T."/>
            <person name="Mueller R."/>
        </authorList>
    </citation>
    <scope>NUCLEOTIDE SEQUENCE [LARGE SCALE GENOMIC DNA]</scope>
    <source>
        <strain evidence="16 17">MSr12523</strain>
    </source>
</reference>
<dbReference type="InterPro" id="IPR042097">
    <property type="entry name" value="Aminopeptidase_N-like_N_sf"/>
</dbReference>
<keyword evidence="11" id="KW-0482">Metalloprotease</keyword>
<dbReference type="Gene3D" id="3.30.2010.30">
    <property type="match status" value="1"/>
</dbReference>
<dbReference type="Proteomes" id="UP001379533">
    <property type="component" value="Chromosome"/>
</dbReference>
<dbReference type="EC" id="3.4.11.2" evidence="4"/>
<comment type="cofactor">
    <cofactor evidence="2">
        <name>Zn(2+)</name>
        <dbReference type="ChEBI" id="CHEBI:29105"/>
    </cofactor>
</comment>
<accession>A0ABZ2K242</accession>
<dbReference type="Pfam" id="PF01433">
    <property type="entry name" value="Peptidase_M1"/>
    <property type="match status" value="1"/>
</dbReference>
<evidence type="ECO:0000256" key="13">
    <source>
        <dbReference type="SAM" id="SignalP"/>
    </source>
</evidence>
<evidence type="ECO:0000256" key="1">
    <source>
        <dbReference type="ARBA" id="ARBA00000098"/>
    </source>
</evidence>
<comment type="similarity">
    <text evidence="3">Belongs to the peptidase M1 family.</text>
</comment>
<dbReference type="InterPro" id="IPR034016">
    <property type="entry name" value="M1_APN-typ"/>
</dbReference>
<dbReference type="InterPro" id="IPR045357">
    <property type="entry name" value="Aminopeptidase_N-like_N"/>
</dbReference>
<evidence type="ECO:0000256" key="7">
    <source>
        <dbReference type="ARBA" id="ARBA00022670"/>
    </source>
</evidence>
<evidence type="ECO:0000256" key="6">
    <source>
        <dbReference type="ARBA" id="ARBA00022438"/>
    </source>
</evidence>
<evidence type="ECO:0000256" key="3">
    <source>
        <dbReference type="ARBA" id="ARBA00010136"/>
    </source>
</evidence>
<feature type="compositionally biased region" description="Basic and acidic residues" evidence="12">
    <location>
        <begin position="40"/>
        <end position="52"/>
    </location>
</feature>
<dbReference type="SUPFAM" id="SSF55486">
    <property type="entry name" value="Metalloproteases ('zincins'), catalytic domain"/>
    <property type="match status" value="1"/>
</dbReference>
<organism evidence="16 17">
    <name type="scientific">Pendulispora brunnea</name>
    <dbReference type="NCBI Taxonomy" id="2905690"/>
    <lineage>
        <taxon>Bacteria</taxon>
        <taxon>Pseudomonadati</taxon>
        <taxon>Myxococcota</taxon>
        <taxon>Myxococcia</taxon>
        <taxon>Myxococcales</taxon>
        <taxon>Sorangiineae</taxon>
        <taxon>Pendulisporaceae</taxon>
        <taxon>Pendulispora</taxon>
    </lineage>
</organism>
<evidence type="ECO:0000256" key="11">
    <source>
        <dbReference type="ARBA" id="ARBA00023049"/>
    </source>
</evidence>
<feature type="region of interest" description="Disordered" evidence="12">
    <location>
        <begin position="35"/>
        <end position="62"/>
    </location>
</feature>
<keyword evidence="6" id="KW-0031">Aminopeptidase</keyword>
<keyword evidence="13" id="KW-0732">Signal</keyword>
<dbReference type="PANTHER" id="PTHR11533">
    <property type="entry name" value="PROTEASE M1 ZINC METALLOPROTEASE"/>
    <property type="match status" value="1"/>
</dbReference>
<dbReference type="EMBL" id="CP089982">
    <property type="protein sequence ID" value="WXA91630.1"/>
    <property type="molecule type" value="Genomic_DNA"/>
</dbReference>
<evidence type="ECO:0000256" key="8">
    <source>
        <dbReference type="ARBA" id="ARBA00022723"/>
    </source>
</evidence>
<keyword evidence="10" id="KW-0862">Zinc</keyword>